<dbReference type="AlphaFoldDB" id="A0A182VQM3"/>
<dbReference type="VEuPathDB" id="VectorBase:AMIN000352"/>
<evidence type="ECO:0000313" key="3">
    <source>
        <dbReference type="Proteomes" id="UP000075920"/>
    </source>
</evidence>
<evidence type="ECO:0000313" key="2">
    <source>
        <dbReference type="EnsemblMetazoa" id="AMIN000352-PA"/>
    </source>
</evidence>
<evidence type="ECO:0000256" key="1">
    <source>
        <dbReference type="SAM" id="MobiDB-lite"/>
    </source>
</evidence>
<feature type="region of interest" description="Disordered" evidence="1">
    <location>
        <begin position="77"/>
        <end position="129"/>
    </location>
</feature>
<accession>A0A182VQM3</accession>
<feature type="compositionally biased region" description="Polar residues" evidence="1">
    <location>
        <begin position="114"/>
        <end position="129"/>
    </location>
</feature>
<feature type="compositionally biased region" description="Polar residues" evidence="1">
    <location>
        <begin position="78"/>
        <end position="100"/>
    </location>
</feature>
<reference evidence="2" key="2">
    <citation type="submission" date="2020-05" db="UniProtKB">
        <authorList>
            <consortium name="EnsemblMetazoa"/>
        </authorList>
    </citation>
    <scope>IDENTIFICATION</scope>
    <source>
        <strain evidence="2">MINIMUS1</strain>
    </source>
</reference>
<dbReference type="EnsemblMetazoa" id="AMIN000352-RA">
    <property type="protein sequence ID" value="AMIN000352-PA"/>
    <property type="gene ID" value="AMIN000352"/>
</dbReference>
<keyword evidence="3" id="KW-1185">Reference proteome</keyword>
<name>A0A182VQM3_9DIPT</name>
<dbReference type="Proteomes" id="UP000075920">
    <property type="component" value="Unassembled WGS sequence"/>
</dbReference>
<organism evidence="2 3">
    <name type="scientific">Anopheles minimus</name>
    <dbReference type="NCBI Taxonomy" id="112268"/>
    <lineage>
        <taxon>Eukaryota</taxon>
        <taxon>Metazoa</taxon>
        <taxon>Ecdysozoa</taxon>
        <taxon>Arthropoda</taxon>
        <taxon>Hexapoda</taxon>
        <taxon>Insecta</taxon>
        <taxon>Pterygota</taxon>
        <taxon>Neoptera</taxon>
        <taxon>Endopterygota</taxon>
        <taxon>Diptera</taxon>
        <taxon>Nematocera</taxon>
        <taxon>Culicoidea</taxon>
        <taxon>Culicidae</taxon>
        <taxon>Anophelinae</taxon>
        <taxon>Anopheles</taxon>
    </lineage>
</organism>
<reference evidence="3" key="1">
    <citation type="submission" date="2013-03" db="EMBL/GenBank/DDBJ databases">
        <title>The Genome Sequence of Anopheles minimus MINIMUS1.</title>
        <authorList>
            <consortium name="The Broad Institute Genomics Platform"/>
            <person name="Neafsey D.E."/>
            <person name="Walton C."/>
            <person name="Walker B."/>
            <person name="Young S.K."/>
            <person name="Zeng Q."/>
            <person name="Gargeya S."/>
            <person name="Fitzgerald M."/>
            <person name="Haas B."/>
            <person name="Abouelleil A."/>
            <person name="Allen A.W."/>
            <person name="Alvarado L."/>
            <person name="Arachchi H.M."/>
            <person name="Berlin A.M."/>
            <person name="Chapman S.B."/>
            <person name="Gainer-Dewar J."/>
            <person name="Goldberg J."/>
            <person name="Griggs A."/>
            <person name="Gujja S."/>
            <person name="Hansen M."/>
            <person name="Howarth C."/>
            <person name="Imamovic A."/>
            <person name="Ireland A."/>
            <person name="Larimer J."/>
            <person name="McCowan C."/>
            <person name="Murphy C."/>
            <person name="Pearson M."/>
            <person name="Poon T.W."/>
            <person name="Priest M."/>
            <person name="Roberts A."/>
            <person name="Saif S."/>
            <person name="Shea T."/>
            <person name="Sisk P."/>
            <person name="Sykes S."/>
            <person name="Wortman J."/>
            <person name="Nusbaum C."/>
            <person name="Birren B."/>
        </authorList>
    </citation>
    <scope>NUCLEOTIDE SEQUENCE [LARGE SCALE GENOMIC DNA]</scope>
    <source>
        <strain evidence="3">MINIMUS1</strain>
    </source>
</reference>
<proteinExistence type="predicted"/>
<protein>
    <submittedName>
        <fullName evidence="2">Uncharacterized protein</fullName>
    </submittedName>
</protein>
<sequence length="164" mass="18229">MSSANVESSAANKQPVRVVPLNFEAASPTKLPEWLLKPKALEEPTHQLCTLEVQDFTAKRVKLLYLDTGAKLDDSKHTTVMQNTKSTVEPVNKPVSNENTAPKVPPHVVEPQRKNQPAMKSNNENIEPSTAQKDCKTLNFCSPITPHAYLYVVEFSILLYCIVS</sequence>